<organism evidence="2 3">
    <name type="scientific">Drosophila madeirensis</name>
    <name type="common">Fruit fly</name>
    <dbReference type="NCBI Taxonomy" id="30013"/>
    <lineage>
        <taxon>Eukaryota</taxon>
        <taxon>Metazoa</taxon>
        <taxon>Ecdysozoa</taxon>
        <taxon>Arthropoda</taxon>
        <taxon>Hexapoda</taxon>
        <taxon>Insecta</taxon>
        <taxon>Pterygota</taxon>
        <taxon>Neoptera</taxon>
        <taxon>Endopterygota</taxon>
        <taxon>Diptera</taxon>
        <taxon>Brachycera</taxon>
        <taxon>Muscomorpha</taxon>
        <taxon>Ephydroidea</taxon>
        <taxon>Drosophilidae</taxon>
        <taxon>Drosophila</taxon>
        <taxon>Sophophora</taxon>
    </lineage>
</organism>
<dbReference type="EMBL" id="AP029263">
    <property type="protein sequence ID" value="BFF92918.1"/>
    <property type="molecule type" value="Genomic_DNA"/>
</dbReference>
<keyword evidence="3" id="KW-1185">Reference proteome</keyword>
<evidence type="ECO:0000313" key="3">
    <source>
        <dbReference type="Proteomes" id="UP001500889"/>
    </source>
</evidence>
<evidence type="ECO:0000313" key="2">
    <source>
        <dbReference type="EMBL" id="BFF92918.1"/>
    </source>
</evidence>
<name>A0AAU9FB93_DROMD</name>
<evidence type="ECO:0000256" key="1">
    <source>
        <dbReference type="SAM" id="MobiDB-lite"/>
    </source>
</evidence>
<gene>
    <name evidence="2" type="ORF">DMAD_10868</name>
</gene>
<sequence length="260" mass="29159">MANELATISEQAELASNLQEEGKLIPDLLGNILENDSSCKGGEYVRSLHDRLRQCVQRNNENIQESVKLLKELTEVCDNTLTTSSNIPKIKHLIRNFETIGGASPDLDKQSSDMLEMRSLLLKFKTLNDEDLLRDCLMTFKCAKEKFEKLQTCLENMCGAPTECARPVPAPKKLSPSNSVSPSLRDKILAFNKALGDGRETSKYFMDCFSSRCSFHDPMPETSVEEMKPPMQPWSRTNSGYEGDIESEVEQSHQTSGQVD</sequence>
<proteinExistence type="predicted"/>
<dbReference type="AlphaFoldDB" id="A0AAU9FB93"/>
<protein>
    <submittedName>
        <fullName evidence="2">Uncharacterized protein</fullName>
    </submittedName>
</protein>
<feature type="region of interest" description="Disordered" evidence="1">
    <location>
        <begin position="220"/>
        <end position="260"/>
    </location>
</feature>
<reference evidence="2 3" key="1">
    <citation type="submission" date="2024-02" db="EMBL/GenBank/DDBJ databases">
        <title>A chromosome-level genome assembly of Drosophila madeirensis, a fruit fly species endemic to Madeira island.</title>
        <authorList>
            <person name="Tomihara K."/>
            <person name="Llopart A."/>
            <person name="Yamamoto D."/>
        </authorList>
    </citation>
    <scope>NUCLEOTIDE SEQUENCE [LARGE SCALE GENOMIC DNA]</scope>
    <source>
        <strain evidence="2 3">RF1</strain>
    </source>
</reference>
<dbReference type="Proteomes" id="UP001500889">
    <property type="component" value="Chromosome O"/>
</dbReference>
<accession>A0AAU9FB93</accession>